<evidence type="ECO:0000256" key="3">
    <source>
        <dbReference type="ARBA" id="ARBA00022692"/>
    </source>
</evidence>
<feature type="domain" description="DUF4131" evidence="9">
    <location>
        <begin position="18"/>
        <end position="170"/>
    </location>
</feature>
<keyword evidence="11" id="KW-1185">Reference proteome</keyword>
<dbReference type="InterPro" id="IPR035681">
    <property type="entry name" value="ComA-like_MBL"/>
</dbReference>
<dbReference type="InterPro" id="IPR052159">
    <property type="entry name" value="Competence_DNA_uptake"/>
</dbReference>
<dbReference type="Pfam" id="PF03772">
    <property type="entry name" value="Competence"/>
    <property type="match status" value="1"/>
</dbReference>
<dbReference type="NCBIfam" id="TIGR00360">
    <property type="entry name" value="ComEC_N-term"/>
    <property type="match status" value="1"/>
</dbReference>
<dbReference type="InterPro" id="IPR004477">
    <property type="entry name" value="ComEC_N"/>
</dbReference>
<dbReference type="Gene3D" id="3.60.15.10">
    <property type="entry name" value="Ribonuclease Z/Hydroxyacylglutathione hydrolase-like"/>
    <property type="match status" value="1"/>
</dbReference>
<feature type="transmembrane region" description="Helical" evidence="6">
    <location>
        <begin position="321"/>
        <end position="354"/>
    </location>
</feature>
<feature type="domain" description="ComEC/Rec2-related protein" evidence="8">
    <location>
        <begin position="210"/>
        <end position="473"/>
    </location>
</feature>
<dbReference type="Pfam" id="PF13567">
    <property type="entry name" value="DUF4131"/>
    <property type="match status" value="1"/>
</dbReference>
<evidence type="ECO:0000256" key="5">
    <source>
        <dbReference type="ARBA" id="ARBA00023136"/>
    </source>
</evidence>
<evidence type="ECO:0000256" key="2">
    <source>
        <dbReference type="ARBA" id="ARBA00022475"/>
    </source>
</evidence>
<feature type="transmembrane region" description="Helical" evidence="6">
    <location>
        <begin position="459"/>
        <end position="480"/>
    </location>
</feature>
<dbReference type="CDD" id="cd07731">
    <property type="entry name" value="ComA-like_MBL-fold"/>
    <property type="match status" value="1"/>
</dbReference>
<dbReference type="GO" id="GO:0030420">
    <property type="term" value="P:establishment of competence for transformation"/>
    <property type="evidence" value="ECO:0007669"/>
    <property type="project" value="InterPro"/>
</dbReference>
<dbReference type="AlphaFoldDB" id="A0A5P1RAU2"/>
<dbReference type="GO" id="GO:0005886">
    <property type="term" value="C:plasma membrane"/>
    <property type="evidence" value="ECO:0007669"/>
    <property type="project" value="UniProtKB-SubCell"/>
</dbReference>
<feature type="transmembrane region" description="Helical" evidence="6">
    <location>
        <begin position="234"/>
        <end position="252"/>
    </location>
</feature>
<keyword evidence="5 6" id="KW-0472">Membrane</keyword>
<dbReference type="KEGG" id="ncu:F0U83_06630"/>
<feature type="transmembrane region" description="Helical" evidence="6">
    <location>
        <begin position="399"/>
        <end position="426"/>
    </location>
</feature>
<dbReference type="PANTHER" id="PTHR30619:SF1">
    <property type="entry name" value="RECOMBINATION PROTEIN 2"/>
    <property type="match status" value="1"/>
</dbReference>
<keyword evidence="3 6" id="KW-0812">Transmembrane</keyword>
<evidence type="ECO:0000259" key="7">
    <source>
        <dbReference type="Pfam" id="PF00753"/>
    </source>
</evidence>
<dbReference type="OrthoDB" id="9761531at2"/>
<dbReference type="Pfam" id="PF00753">
    <property type="entry name" value="Lactamase_B"/>
    <property type="match status" value="1"/>
</dbReference>
<dbReference type="SUPFAM" id="SSF56281">
    <property type="entry name" value="Metallo-hydrolase/oxidoreductase"/>
    <property type="match status" value="1"/>
</dbReference>
<dbReference type="NCBIfam" id="TIGR00361">
    <property type="entry name" value="ComEC_Rec2"/>
    <property type="match status" value="1"/>
</dbReference>
<gene>
    <name evidence="10" type="ORF">F0U83_06630</name>
</gene>
<evidence type="ECO:0000256" key="4">
    <source>
        <dbReference type="ARBA" id="ARBA00022989"/>
    </source>
</evidence>
<dbReference type="InterPro" id="IPR001279">
    <property type="entry name" value="Metallo-B-lactamas"/>
</dbReference>
<sequence>MITYISGFFITGWLPSLPTVWVWLLILLLCLLLGWWFSTTRTSLFLLLAGFSVAYLYGQQQLSHRLSESAAGIDWEIVGTVSGLPDQNASRVRFDLAVEQITAFDRQEPAPSIRTIRLSWYQPAYPIRPGDHLRVTVRLKPPHSLRNPKGFDYEYWAFVRHIDAVGYVKELSSEQSVEYFSFDRLRFDLISWVNQRFERWPKARVMLNALWLGDKSAIDSDGWQLLQTTGTTHLMVVSGLHIGVIVGLGWWLGRLLTGMLWRGKEARISHFALPFVCALLLSGVYVILAGFSIPTVRAWLMAAILLSGFLTFDRISIWRRWWGSMAVVLTLFPLAIHEVGFWLSFIAVAALIFLVDSSRGVSKLRIIFLSQWYIFLVIGPFSLLFFGVLSLFAPLVNVLAIPLVSLALLISVPAIFLELLGIPWLLESIAYSLEGIWFGLEAVAKISSQGLWHRSSVDWVAVGFALFGSVLLIIPLSYVIRLAGFLCWVPLLFKAPASLTEGDFQVVVFDVGQGLSVLVRTANHQLIYDTGPAYRHGGGAFERAVLPYLKHQGITGLDRLVISHDDNDHAGGWSVAHQHLEITQTEAGMPERLPIESARYCESGLQWQWDNVIFRYVQPKANLASNDNNRSCILEVRSDQCSLLITGDADTDIEAQIAPNLRPVTWLIAGHHGSKTSTGAPLLNRVQPEVVVFSAGFLNPYRHPHEQVVERVKASGAAIYRTDRQGAILLNSSPKNACFVRGWREMEKRYWSGS</sequence>
<evidence type="ECO:0000256" key="6">
    <source>
        <dbReference type="SAM" id="Phobius"/>
    </source>
</evidence>
<feature type="transmembrane region" description="Helical" evidence="6">
    <location>
        <begin position="366"/>
        <end position="393"/>
    </location>
</feature>
<dbReference type="RefSeq" id="WP_138988475.1">
    <property type="nucleotide sequence ID" value="NZ_CP043869.1"/>
</dbReference>
<reference evidence="10 11" key="1">
    <citation type="journal article" date="2019" name="Biochem. Eng. J.">
        <title>Metabolic engineering of the marine bacteria Neptunomonas concharum for the production of acetoin and meso-2,3-butanediol from acetate.</title>
        <authorList>
            <person name="Li W."/>
            <person name="Pu N."/>
            <person name="Liu C.-X."/>
            <person name="Yuan Q.-P."/>
            <person name="Li Z.-J."/>
        </authorList>
    </citation>
    <scope>NUCLEOTIDE SEQUENCE [LARGE SCALE GENOMIC DNA]</scope>
    <source>
        <strain evidence="10 11">JCM17730</strain>
    </source>
</reference>
<feature type="transmembrane region" description="Helical" evidence="6">
    <location>
        <begin position="42"/>
        <end position="58"/>
    </location>
</feature>
<feature type="transmembrane region" description="Helical" evidence="6">
    <location>
        <begin position="12"/>
        <end position="36"/>
    </location>
</feature>
<feature type="transmembrane region" description="Helical" evidence="6">
    <location>
        <begin position="272"/>
        <end position="291"/>
    </location>
</feature>
<dbReference type="PANTHER" id="PTHR30619">
    <property type="entry name" value="DNA INTERNALIZATION/COMPETENCE PROTEIN COMEC/REC2"/>
    <property type="match status" value="1"/>
</dbReference>
<comment type="subcellular location">
    <subcellularLocation>
        <location evidence="1">Cell membrane</location>
        <topology evidence="1">Multi-pass membrane protein</topology>
    </subcellularLocation>
</comment>
<evidence type="ECO:0000259" key="9">
    <source>
        <dbReference type="Pfam" id="PF13567"/>
    </source>
</evidence>
<dbReference type="InterPro" id="IPR004797">
    <property type="entry name" value="Competence_ComEC/Rec2"/>
</dbReference>
<evidence type="ECO:0000313" key="10">
    <source>
        <dbReference type="EMBL" id="QEQ96402.1"/>
    </source>
</evidence>
<dbReference type="EMBL" id="CP043869">
    <property type="protein sequence ID" value="QEQ96402.1"/>
    <property type="molecule type" value="Genomic_DNA"/>
</dbReference>
<feature type="transmembrane region" description="Helical" evidence="6">
    <location>
        <begin position="298"/>
        <end position="315"/>
    </location>
</feature>
<name>A0A5P1RAU2_9GAMM</name>
<keyword evidence="4 6" id="KW-1133">Transmembrane helix</keyword>
<dbReference type="InterPro" id="IPR025405">
    <property type="entry name" value="DUF4131"/>
</dbReference>
<keyword evidence="2" id="KW-1003">Cell membrane</keyword>
<organism evidence="10 11">
    <name type="scientific">Neptunomonas concharum</name>
    <dbReference type="NCBI Taxonomy" id="1031538"/>
    <lineage>
        <taxon>Bacteria</taxon>
        <taxon>Pseudomonadati</taxon>
        <taxon>Pseudomonadota</taxon>
        <taxon>Gammaproteobacteria</taxon>
        <taxon>Oceanospirillales</taxon>
        <taxon>Oceanospirillaceae</taxon>
        <taxon>Neptunomonas</taxon>
    </lineage>
</organism>
<evidence type="ECO:0000259" key="8">
    <source>
        <dbReference type="Pfam" id="PF03772"/>
    </source>
</evidence>
<dbReference type="Proteomes" id="UP000324760">
    <property type="component" value="Chromosome"/>
</dbReference>
<protein>
    <submittedName>
        <fullName evidence="10">DNA internalization-related competence protein ComEC/Rec2</fullName>
    </submittedName>
</protein>
<dbReference type="InterPro" id="IPR036866">
    <property type="entry name" value="RibonucZ/Hydroxyglut_hydro"/>
</dbReference>
<evidence type="ECO:0000256" key="1">
    <source>
        <dbReference type="ARBA" id="ARBA00004651"/>
    </source>
</evidence>
<proteinExistence type="predicted"/>
<accession>A0A5P1RAU2</accession>
<feature type="domain" description="Metallo-beta-lactamase" evidence="7">
    <location>
        <begin position="510"/>
        <end position="693"/>
    </location>
</feature>
<evidence type="ECO:0000313" key="11">
    <source>
        <dbReference type="Proteomes" id="UP000324760"/>
    </source>
</evidence>